<dbReference type="HOGENOM" id="CLU_2622043_0_0_1"/>
<evidence type="ECO:0000313" key="2">
    <source>
        <dbReference type="Proteomes" id="UP000027920"/>
    </source>
</evidence>
<protein>
    <recommendedName>
        <fullName evidence="3">D-isomer specific 2-hydroxyacid dehydrogenase NAD-binding domain-containing protein</fullName>
    </recommendedName>
</protein>
<dbReference type="RefSeq" id="XP_013258639.1">
    <property type="nucleotide sequence ID" value="XM_013403185.1"/>
</dbReference>
<reference evidence="1 2" key="1">
    <citation type="submission" date="2013-03" db="EMBL/GenBank/DDBJ databases">
        <title>The Genome Sequence of Exophiala aquamarina CBS 119918.</title>
        <authorList>
            <consortium name="The Broad Institute Genomics Platform"/>
            <person name="Cuomo C."/>
            <person name="de Hoog S."/>
            <person name="Gorbushina A."/>
            <person name="Walker B."/>
            <person name="Young S.K."/>
            <person name="Zeng Q."/>
            <person name="Gargeya S."/>
            <person name="Fitzgerald M."/>
            <person name="Haas B."/>
            <person name="Abouelleil A."/>
            <person name="Allen A.W."/>
            <person name="Alvarado L."/>
            <person name="Arachchi H.M."/>
            <person name="Berlin A.M."/>
            <person name="Chapman S.B."/>
            <person name="Gainer-Dewar J."/>
            <person name="Goldberg J."/>
            <person name="Griggs A."/>
            <person name="Gujja S."/>
            <person name="Hansen M."/>
            <person name="Howarth C."/>
            <person name="Imamovic A."/>
            <person name="Ireland A."/>
            <person name="Larimer J."/>
            <person name="McCowan C."/>
            <person name="Murphy C."/>
            <person name="Pearson M."/>
            <person name="Poon T.W."/>
            <person name="Priest M."/>
            <person name="Roberts A."/>
            <person name="Saif S."/>
            <person name="Shea T."/>
            <person name="Sisk P."/>
            <person name="Sykes S."/>
            <person name="Wortman J."/>
            <person name="Nusbaum C."/>
            <person name="Birren B."/>
        </authorList>
    </citation>
    <scope>NUCLEOTIDE SEQUENCE [LARGE SCALE GENOMIC DNA]</scope>
    <source>
        <strain evidence="1 2">CBS 119918</strain>
    </source>
</reference>
<dbReference type="STRING" id="1182545.A0A072P7E9"/>
<accession>A0A072P7E9</accession>
<comment type="caution">
    <text evidence="1">The sequence shown here is derived from an EMBL/GenBank/DDBJ whole genome shotgun (WGS) entry which is preliminary data.</text>
</comment>
<dbReference type="Gene3D" id="3.40.50.720">
    <property type="entry name" value="NAD(P)-binding Rossmann-like Domain"/>
    <property type="match status" value="2"/>
</dbReference>
<keyword evidence="2" id="KW-1185">Reference proteome</keyword>
<evidence type="ECO:0000313" key="1">
    <source>
        <dbReference type="EMBL" id="KEF56049.1"/>
    </source>
</evidence>
<dbReference type="AlphaFoldDB" id="A0A072P7E9"/>
<dbReference type="Proteomes" id="UP000027920">
    <property type="component" value="Unassembled WGS sequence"/>
</dbReference>
<dbReference type="OrthoDB" id="9991913at2759"/>
<dbReference type="GeneID" id="25282543"/>
<dbReference type="EMBL" id="AMGV01000006">
    <property type="protein sequence ID" value="KEF56049.1"/>
    <property type="molecule type" value="Genomic_DNA"/>
</dbReference>
<gene>
    <name evidence="1" type="ORF">A1O9_07630</name>
</gene>
<name>A0A072P7E9_9EURO</name>
<organism evidence="1 2">
    <name type="scientific">Exophiala aquamarina CBS 119918</name>
    <dbReference type="NCBI Taxonomy" id="1182545"/>
    <lineage>
        <taxon>Eukaryota</taxon>
        <taxon>Fungi</taxon>
        <taxon>Dikarya</taxon>
        <taxon>Ascomycota</taxon>
        <taxon>Pezizomycotina</taxon>
        <taxon>Eurotiomycetes</taxon>
        <taxon>Chaetothyriomycetidae</taxon>
        <taxon>Chaetothyriales</taxon>
        <taxon>Herpotrichiellaceae</taxon>
        <taxon>Exophiala</taxon>
    </lineage>
</organism>
<sequence>MHYLRHCEAGRWCLDVFVNEPHVRDELRSGELSEQKVILQPHMGGLTDVAFHKSEKECFENIRSLFKTGRPVAPVNEL</sequence>
<proteinExistence type="predicted"/>
<evidence type="ECO:0008006" key="3">
    <source>
        <dbReference type="Google" id="ProtNLM"/>
    </source>
</evidence>
<dbReference type="VEuPathDB" id="FungiDB:A1O9_07630"/>